<dbReference type="CDD" id="cd04301">
    <property type="entry name" value="NAT_SF"/>
    <property type="match status" value="1"/>
</dbReference>
<dbReference type="GO" id="GO:0008080">
    <property type="term" value="F:N-acetyltransferase activity"/>
    <property type="evidence" value="ECO:0007669"/>
    <property type="project" value="InterPro"/>
</dbReference>
<proteinExistence type="predicted"/>
<dbReference type="Proteomes" id="UP000693672">
    <property type="component" value="Unassembled WGS sequence"/>
</dbReference>
<dbReference type="EMBL" id="CAJVAS010000021">
    <property type="protein sequence ID" value="CAG7640397.1"/>
    <property type="molecule type" value="Genomic_DNA"/>
</dbReference>
<keyword evidence="4" id="KW-1185">Reference proteome</keyword>
<dbReference type="InterPro" id="IPR050769">
    <property type="entry name" value="NAT_camello-type"/>
</dbReference>
<gene>
    <name evidence="3" type="ORF">PAESOLCIP111_04131</name>
</gene>
<dbReference type="Pfam" id="PF00583">
    <property type="entry name" value="Acetyltransf_1"/>
    <property type="match status" value="1"/>
</dbReference>
<name>A0A916K7C9_9BACL</name>
<dbReference type="PANTHER" id="PTHR13947">
    <property type="entry name" value="GNAT FAMILY N-ACETYLTRANSFERASE"/>
    <property type="match status" value="1"/>
</dbReference>
<dbReference type="InterPro" id="IPR000182">
    <property type="entry name" value="GNAT_dom"/>
</dbReference>
<keyword evidence="1" id="KW-0808">Transferase</keyword>
<dbReference type="PANTHER" id="PTHR13947:SF37">
    <property type="entry name" value="LD18367P"/>
    <property type="match status" value="1"/>
</dbReference>
<reference evidence="3" key="1">
    <citation type="submission" date="2021-06" db="EMBL/GenBank/DDBJ databases">
        <authorList>
            <person name="Criscuolo A."/>
        </authorList>
    </citation>
    <scope>NUCLEOTIDE SEQUENCE</scope>
    <source>
        <strain evidence="3">CIP111600</strain>
    </source>
</reference>
<evidence type="ECO:0000256" key="1">
    <source>
        <dbReference type="ARBA" id="ARBA00022679"/>
    </source>
</evidence>
<feature type="domain" description="N-acetyltransferase" evidence="2">
    <location>
        <begin position="9"/>
        <end position="168"/>
    </location>
</feature>
<comment type="caution">
    <text evidence="3">The sequence shown here is derived from an EMBL/GenBank/DDBJ whole genome shotgun (WGS) entry which is preliminary data.</text>
</comment>
<accession>A0A916K7C9</accession>
<evidence type="ECO:0000313" key="4">
    <source>
        <dbReference type="Proteomes" id="UP000693672"/>
    </source>
</evidence>
<sequence length="169" mass="19351">MSDYVIREIELDELPAAIDFVMEIVREVFPMLDPDALPPDLLAFRDVYYRSATATLLAAFDKNGAIAATAAFLPYDDRIAEIKGNYADRKTAELVKCYVKPELRRHGLGTALVRELLPSARDKGYEFMYLHTHRFLPGAVGFWEKQGFTFRLEPFDSYETVHMDKHLAE</sequence>
<protein>
    <recommendedName>
        <fullName evidence="2">N-acetyltransferase domain-containing protein</fullName>
    </recommendedName>
</protein>
<evidence type="ECO:0000313" key="3">
    <source>
        <dbReference type="EMBL" id="CAG7640397.1"/>
    </source>
</evidence>
<dbReference type="AlphaFoldDB" id="A0A916K7C9"/>
<dbReference type="PROSITE" id="PS51186">
    <property type="entry name" value="GNAT"/>
    <property type="match status" value="1"/>
</dbReference>
<organism evidence="3 4">
    <name type="scientific">Paenibacillus solanacearum</name>
    <dbReference type="NCBI Taxonomy" id="2048548"/>
    <lineage>
        <taxon>Bacteria</taxon>
        <taxon>Bacillati</taxon>
        <taxon>Bacillota</taxon>
        <taxon>Bacilli</taxon>
        <taxon>Bacillales</taxon>
        <taxon>Paenibacillaceae</taxon>
        <taxon>Paenibacillus</taxon>
    </lineage>
</organism>
<evidence type="ECO:0000259" key="2">
    <source>
        <dbReference type="PROSITE" id="PS51186"/>
    </source>
</evidence>